<keyword evidence="3 4" id="KW-0472">Membrane</keyword>
<reference evidence="5 6" key="2">
    <citation type="journal article" date="2017" name="Front. Plant Sci.">
        <title>Gene Classification and Mining of Molecular Markers Useful in Red Clover (Trifolium pratense) Breeding.</title>
        <authorList>
            <person name="Istvanek J."/>
            <person name="Dluhosova J."/>
            <person name="Dluhos P."/>
            <person name="Patkova L."/>
            <person name="Nedelnik J."/>
            <person name="Repkova J."/>
        </authorList>
    </citation>
    <scope>NUCLEOTIDE SEQUENCE [LARGE SCALE GENOMIC DNA]</scope>
    <source>
        <strain evidence="6">cv. Tatra</strain>
        <tissue evidence="5">Young leaves</tissue>
    </source>
</reference>
<evidence type="ECO:0000256" key="2">
    <source>
        <dbReference type="ARBA" id="ARBA00022989"/>
    </source>
</evidence>
<feature type="transmembrane region" description="Helical" evidence="4">
    <location>
        <begin position="166"/>
        <end position="185"/>
    </location>
</feature>
<evidence type="ECO:0000256" key="1">
    <source>
        <dbReference type="ARBA" id="ARBA00022692"/>
    </source>
</evidence>
<dbReference type="InterPro" id="IPR030184">
    <property type="entry name" value="WAT1-related"/>
</dbReference>
<evidence type="ECO:0000256" key="3">
    <source>
        <dbReference type="ARBA" id="ARBA00023136"/>
    </source>
</evidence>
<gene>
    <name evidence="5" type="ORF">L195_g030672</name>
</gene>
<evidence type="ECO:0000313" key="6">
    <source>
        <dbReference type="Proteomes" id="UP000236291"/>
    </source>
</evidence>
<keyword evidence="1 4" id="KW-0812">Transmembrane</keyword>
<protein>
    <submittedName>
        <fullName evidence="5">Auxin-induced protein 5ng4-like</fullName>
    </submittedName>
</protein>
<keyword evidence="2 4" id="KW-1133">Transmembrane helix</keyword>
<feature type="transmembrane region" description="Helical" evidence="4">
    <location>
        <begin position="83"/>
        <end position="105"/>
    </location>
</feature>
<reference evidence="5 6" key="1">
    <citation type="journal article" date="2014" name="Am. J. Bot.">
        <title>Genome assembly and annotation for red clover (Trifolium pratense; Fabaceae).</title>
        <authorList>
            <person name="Istvanek J."/>
            <person name="Jaros M."/>
            <person name="Krenek A."/>
            <person name="Repkova J."/>
        </authorList>
    </citation>
    <scope>NUCLEOTIDE SEQUENCE [LARGE SCALE GENOMIC DNA]</scope>
    <source>
        <strain evidence="6">cv. Tatra</strain>
        <tissue evidence="5">Young leaves</tissue>
    </source>
</reference>
<proteinExistence type="predicted"/>
<sequence>MRDMRKVVHGLKPALMMLMVQIAFASVNVLYKLAINNGMSVRVLTAYRLIFAAATTIPLALIFERGSLFQNLYFESLALISATFASAVYNLIPAVTFILAVSFGFERLNIQTAAGKAKVLGTITGIGGAMLLTFLKGVEINIWTFHINLLHKGKNGTLNDDSGSKLLGIFFGLGSCFCFALWLIIQ</sequence>
<dbReference type="GO" id="GO:0022857">
    <property type="term" value="F:transmembrane transporter activity"/>
    <property type="evidence" value="ECO:0007669"/>
    <property type="project" value="InterPro"/>
</dbReference>
<name>A0A2K3L888_TRIPR</name>
<dbReference type="AlphaFoldDB" id="A0A2K3L888"/>
<comment type="caution">
    <text evidence="5">The sequence shown here is derived from an EMBL/GenBank/DDBJ whole genome shotgun (WGS) entry which is preliminary data.</text>
</comment>
<feature type="non-terminal residue" evidence="5">
    <location>
        <position position="186"/>
    </location>
</feature>
<accession>A0A2K3L888</accession>
<feature type="transmembrane region" description="Helical" evidence="4">
    <location>
        <begin position="14"/>
        <end position="34"/>
    </location>
</feature>
<dbReference type="EMBL" id="ASHM01028003">
    <property type="protein sequence ID" value="PNX74745.1"/>
    <property type="molecule type" value="Genomic_DNA"/>
</dbReference>
<dbReference type="PANTHER" id="PTHR31218">
    <property type="entry name" value="WAT1-RELATED PROTEIN"/>
    <property type="match status" value="1"/>
</dbReference>
<dbReference type="STRING" id="57577.A0A2K3L888"/>
<feature type="transmembrane region" description="Helical" evidence="4">
    <location>
        <begin position="46"/>
        <end position="63"/>
    </location>
</feature>
<dbReference type="Proteomes" id="UP000236291">
    <property type="component" value="Unassembled WGS sequence"/>
</dbReference>
<organism evidence="5 6">
    <name type="scientific">Trifolium pratense</name>
    <name type="common">Red clover</name>
    <dbReference type="NCBI Taxonomy" id="57577"/>
    <lineage>
        <taxon>Eukaryota</taxon>
        <taxon>Viridiplantae</taxon>
        <taxon>Streptophyta</taxon>
        <taxon>Embryophyta</taxon>
        <taxon>Tracheophyta</taxon>
        <taxon>Spermatophyta</taxon>
        <taxon>Magnoliopsida</taxon>
        <taxon>eudicotyledons</taxon>
        <taxon>Gunneridae</taxon>
        <taxon>Pentapetalae</taxon>
        <taxon>rosids</taxon>
        <taxon>fabids</taxon>
        <taxon>Fabales</taxon>
        <taxon>Fabaceae</taxon>
        <taxon>Papilionoideae</taxon>
        <taxon>50 kb inversion clade</taxon>
        <taxon>NPAAA clade</taxon>
        <taxon>Hologalegina</taxon>
        <taxon>IRL clade</taxon>
        <taxon>Trifolieae</taxon>
        <taxon>Trifolium</taxon>
    </lineage>
</organism>
<evidence type="ECO:0000256" key="4">
    <source>
        <dbReference type="SAM" id="Phobius"/>
    </source>
</evidence>
<evidence type="ECO:0000313" key="5">
    <source>
        <dbReference type="EMBL" id="PNX74745.1"/>
    </source>
</evidence>
<dbReference type="GO" id="GO:0016020">
    <property type="term" value="C:membrane"/>
    <property type="evidence" value="ECO:0007669"/>
    <property type="project" value="InterPro"/>
</dbReference>